<name>A0A1C6W2L3_9ACTN</name>
<accession>A0A1C6W2L3</accession>
<keyword evidence="2 4" id="KW-0808">Transferase</keyword>
<keyword evidence="8" id="KW-1185">Reference proteome</keyword>
<comment type="similarity">
    <text evidence="1 4">Belongs to the acetyltransferase Eis family.</text>
</comment>
<dbReference type="InterPro" id="IPR022902">
    <property type="entry name" value="NAcTrfase_Eis"/>
</dbReference>
<evidence type="ECO:0000256" key="4">
    <source>
        <dbReference type="HAMAP-Rule" id="MF_01812"/>
    </source>
</evidence>
<comment type="subunit">
    <text evidence="4">Homohexamer; trimer of dimers.</text>
</comment>
<dbReference type="PANTHER" id="PTHR37817:SF1">
    <property type="entry name" value="N-ACETYLTRANSFERASE EIS"/>
    <property type="match status" value="1"/>
</dbReference>
<gene>
    <name evidence="7" type="ORF">GA0070606_6271</name>
</gene>
<feature type="domain" description="N-acetyltransferase" evidence="6">
    <location>
        <begin position="3"/>
        <end position="171"/>
    </location>
</feature>
<feature type="active site" description="Proton acceptor; via carboxylate" evidence="4">
    <location>
        <position position="430"/>
    </location>
</feature>
<dbReference type="Pfam" id="PF17668">
    <property type="entry name" value="Acetyltransf_17"/>
    <property type="match status" value="1"/>
</dbReference>
<protein>
    <submittedName>
        <fullName evidence="7">Predicted acetyltransferase</fullName>
    </submittedName>
</protein>
<comment type="caution">
    <text evidence="4">Lacks conserved residue(s) required for the propagation of feature annotation.</text>
</comment>
<sequence>MKIEIRPVERSEAVDYVKVLPYVNGMPNWEPAPSAGHGGPEAWPPPRKPATGQQLQAWADEVLDDYFHPQAAFVDGKLVGGSAMLSLAITAPGPRAVPFGGVTATAVIATHRRRGLLRGMMQAMFDEALERGEPLAALSASEGSIYGRFGFSPATMRARWDLERSDARFIDPESPAGSLELVDAAAARQAWPQIHEQIRQRQVGELTPQPGRWDRLSDEAVGTDGPMRYLVRRDAHGTLDGVANFRLPWSALPEHTGTLVVDAFQAVTPDAYRAMWMLLTDFDLTRKIVAPSRPMDEPLRWMLRDPRAMRITRQSDNLWLRILDLPGALTARAYDTTAELTVAIEHDAMCPHNVGTWRLAVSPEGATCTRTDTRPDLTMDIQSLGSLYLGGMSAAVLAGAGRIRPHRPGAVTDIARVFRADPEPFNSFGF</sequence>
<dbReference type="Pfam" id="PF13530">
    <property type="entry name" value="SCP2_2"/>
    <property type="match status" value="1"/>
</dbReference>
<keyword evidence="3 4" id="KW-0012">Acyltransferase</keyword>
<evidence type="ECO:0000313" key="8">
    <source>
        <dbReference type="Proteomes" id="UP000199001"/>
    </source>
</evidence>
<dbReference type="InterPro" id="IPR025559">
    <property type="entry name" value="Eis_dom"/>
</dbReference>
<feature type="binding site" evidence="4">
    <location>
        <begin position="141"/>
        <end position="142"/>
    </location>
    <ligand>
        <name>acetyl-CoA</name>
        <dbReference type="ChEBI" id="CHEBI:57288"/>
    </ligand>
</feature>
<evidence type="ECO:0000256" key="3">
    <source>
        <dbReference type="ARBA" id="ARBA00023315"/>
    </source>
</evidence>
<dbReference type="InterPro" id="IPR016181">
    <property type="entry name" value="Acyl_CoA_acyltransferase"/>
</dbReference>
<dbReference type="HAMAP" id="MF_01812">
    <property type="entry name" value="Eis"/>
    <property type="match status" value="1"/>
</dbReference>
<evidence type="ECO:0000256" key="5">
    <source>
        <dbReference type="SAM" id="MobiDB-lite"/>
    </source>
</evidence>
<dbReference type="SUPFAM" id="SSF55718">
    <property type="entry name" value="SCP-like"/>
    <property type="match status" value="1"/>
</dbReference>
<evidence type="ECO:0000259" key="6">
    <source>
        <dbReference type="PROSITE" id="PS51186"/>
    </source>
</evidence>
<dbReference type="InterPro" id="IPR051554">
    <property type="entry name" value="Acetyltransferase_Eis"/>
</dbReference>
<dbReference type="CDD" id="cd04301">
    <property type="entry name" value="NAT_SF"/>
    <property type="match status" value="1"/>
</dbReference>
<evidence type="ECO:0000256" key="2">
    <source>
        <dbReference type="ARBA" id="ARBA00022679"/>
    </source>
</evidence>
<dbReference type="Pfam" id="PF13527">
    <property type="entry name" value="Acetyltransf_9"/>
    <property type="match status" value="1"/>
</dbReference>
<dbReference type="SUPFAM" id="SSF55729">
    <property type="entry name" value="Acyl-CoA N-acyltransferases (Nat)"/>
    <property type="match status" value="1"/>
</dbReference>
<dbReference type="AlphaFoldDB" id="A0A1C6W2L3"/>
<organism evidence="7 8">
    <name type="scientific">Micromonospora citrea</name>
    <dbReference type="NCBI Taxonomy" id="47855"/>
    <lineage>
        <taxon>Bacteria</taxon>
        <taxon>Bacillati</taxon>
        <taxon>Actinomycetota</taxon>
        <taxon>Actinomycetes</taxon>
        <taxon>Micromonosporales</taxon>
        <taxon>Micromonosporaceae</taxon>
        <taxon>Micromonospora</taxon>
    </lineage>
</organism>
<dbReference type="STRING" id="47855.GA0070606_6271"/>
<dbReference type="Gene3D" id="3.30.1050.10">
    <property type="entry name" value="SCP2 sterol-binding domain"/>
    <property type="match status" value="1"/>
</dbReference>
<dbReference type="GO" id="GO:0030649">
    <property type="term" value="P:aminoglycoside antibiotic catabolic process"/>
    <property type="evidence" value="ECO:0007669"/>
    <property type="project" value="TreeGrafter"/>
</dbReference>
<reference evidence="8" key="1">
    <citation type="submission" date="2016-06" db="EMBL/GenBank/DDBJ databases">
        <authorList>
            <person name="Varghese N."/>
            <person name="Submissions Spin"/>
        </authorList>
    </citation>
    <scope>NUCLEOTIDE SEQUENCE [LARGE SCALE GENOMIC DNA]</scope>
    <source>
        <strain evidence="8">DSM 43903</strain>
    </source>
</reference>
<dbReference type="Proteomes" id="UP000199001">
    <property type="component" value="Unassembled WGS sequence"/>
</dbReference>
<dbReference type="PROSITE" id="PS51186">
    <property type="entry name" value="GNAT"/>
    <property type="match status" value="1"/>
</dbReference>
<proteinExistence type="inferred from homology"/>
<feature type="binding site" evidence="4">
    <location>
        <begin position="113"/>
        <end position="118"/>
    </location>
    <ligand>
        <name>acetyl-CoA</name>
        <dbReference type="ChEBI" id="CHEBI:57288"/>
    </ligand>
</feature>
<dbReference type="InterPro" id="IPR041380">
    <property type="entry name" value="Acetyltransf_17"/>
</dbReference>
<dbReference type="InterPro" id="IPR000182">
    <property type="entry name" value="GNAT_dom"/>
</dbReference>
<dbReference type="InterPro" id="IPR036527">
    <property type="entry name" value="SCP2_sterol-bd_dom_sf"/>
</dbReference>
<dbReference type="Gene3D" id="3.40.630.30">
    <property type="match status" value="2"/>
</dbReference>
<dbReference type="PANTHER" id="PTHR37817">
    <property type="entry name" value="N-ACETYLTRANSFERASE EIS"/>
    <property type="match status" value="1"/>
</dbReference>
<dbReference type="EMBL" id="FMHZ01000002">
    <property type="protein sequence ID" value="SCL72752.1"/>
    <property type="molecule type" value="Genomic_DNA"/>
</dbReference>
<dbReference type="RefSeq" id="WP_218106108.1">
    <property type="nucleotide sequence ID" value="NZ_FMHZ01000002.1"/>
</dbReference>
<feature type="active site" description="Proton donor" evidence="4">
    <location>
        <position position="146"/>
    </location>
</feature>
<evidence type="ECO:0000256" key="1">
    <source>
        <dbReference type="ARBA" id="ARBA00009213"/>
    </source>
</evidence>
<dbReference type="NCBIfam" id="NF002367">
    <property type="entry name" value="PRK01346.1-4"/>
    <property type="match status" value="1"/>
</dbReference>
<dbReference type="GO" id="GO:0034069">
    <property type="term" value="F:aminoglycoside N-acetyltransferase activity"/>
    <property type="evidence" value="ECO:0007669"/>
    <property type="project" value="TreeGrafter"/>
</dbReference>
<evidence type="ECO:0000313" key="7">
    <source>
        <dbReference type="EMBL" id="SCL72752.1"/>
    </source>
</evidence>
<feature type="region of interest" description="Disordered" evidence="5">
    <location>
        <begin position="31"/>
        <end position="52"/>
    </location>
</feature>